<name>A0AAD4CB46_ASPNN</name>
<dbReference type="SUPFAM" id="SSF51445">
    <property type="entry name" value="(Trans)glycosidases"/>
    <property type="match status" value="1"/>
</dbReference>
<dbReference type="InterPro" id="IPR017853">
    <property type="entry name" value="GH"/>
</dbReference>
<evidence type="ECO:0000259" key="5">
    <source>
        <dbReference type="Pfam" id="PF01055"/>
    </source>
</evidence>
<dbReference type="Pfam" id="PF21365">
    <property type="entry name" value="Glyco_hydro_31_3rd"/>
    <property type="match status" value="1"/>
</dbReference>
<keyword evidence="9" id="KW-1185">Reference proteome</keyword>
<reference evidence="8" key="2">
    <citation type="submission" date="2020-02" db="EMBL/GenBank/DDBJ databases">
        <authorList>
            <person name="Gilchrist C.L.M."/>
            <person name="Chooi Y.-H."/>
        </authorList>
    </citation>
    <scope>NUCLEOTIDE SEQUENCE</scope>
    <source>
        <strain evidence="8">MST-FP2251</strain>
    </source>
</reference>
<proteinExistence type="inferred from homology"/>
<gene>
    <name evidence="8" type="ORF">FE257_004296</name>
</gene>
<evidence type="ECO:0000313" key="9">
    <source>
        <dbReference type="Proteomes" id="UP001194746"/>
    </source>
</evidence>
<dbReference type="Pfam" id="PF01055">
    <property type="entry name" value="Glyco_hydro_31_2nd"/>
    <property type="match status" value="1"/>
</dbReference>
<accession>A0AAD4CB46</accession>
<evidence type="ECO:0000313" key="8">
    <source>
        <dbReference type="EMBL" id="KAF9883042.1"/>
    </source>
</evidence>
<evidence type="ECO:0000259" key="7">
    <source>
        <dbReference type="Pfam" id="PF21365"/>
    </source>
</evidence>
<evidence type="ECO:0000256" key="4">
    <source>
        <dbReference type="RuleBase" id="RU361185"/>
    </source>
</evidence>
<organism evidence="8 9">
    <name type="scientific">Aspergillus nanangensis</name>
    <dbReference type="NCBI Taxonomy" id="2582783"/>
    <lineage>
        <taxon>Eukaryota</taxon>
        <taxon>Fungi</taxon>
        <taxon>Dikarya</taxon>
        <taxon>Ascomycota</taxon>
        <taxon>Pezizomycotina</taxon>
        <taxon>Eurotiomycetes</taxon>
        <taxon>Eurotiomycetidae</taxon>
        <taxon>Eurotiales</taxon>
        <taxon>Aspergillaceae</taxon>
        <taxon>Aspergillus</taxon>
        <taxon>Aspergillus subgen. Circumdati</taxon>
    </lineage>
</organism>
<dbReference type="Gene3D" id="3.20.20.80">
    <property type="entry name" value="Glycosidases"/>
    <property type="match status" value="1"/>
</dbReference>
<dbReference type="GO" id="GO:0005975">
    <property type="term" value="P:carbohydrate metabolic process"/>
    <property type="evidence" value="ECO:0007669"/>
    <property type="project" value="InterPro"/>
</dbReference>
<dbReference type="InterPro" id="IPR048395">
    <property type="entry name" value="Glyco_hydro_31_C"/>
</dbReference>
<comment type="catalytic activity">
    <reaction evidence="1">
        <text>Hydrolysis of terminal, non-reducing (1-&gt;4)-linked alpha-D-glucose residues with release of alpha-D-glucose.</text>
        <dbReference type="EC" id="3.2.1.20"/>
    </reaction>
</comment>
<dbReference type="InterPro" id="IPR000322">
    <property type="entry name" value="Glyco_hydro_31_TIM"/>
</dbReference>
<sequence>MHRYNFQQTPLAHPEAVVGGTAQFRFTVIADGLLRYEWADDQHFEDRASVLAVNRQLPVPEFRVKDTETSLEIITRCFHLTYDKKAFSASGLTAAVKGSYGPHSSVWHFGDENITLGGTARTLDEADGRVDMGSGIVSRCGFASIDDSASMLFDKNQWIATRRPGSRIDGYLFAYGHDYRAAVRAFYALSGPQPLLPRWALGNWWSRYHAYDEQEFLQLMDNFRSAGAPLSVAVLDMDWHIVDDPRVAKAGVTGWTGYTWNTDLFPDPEAFLRKLHDYNVKTSINVHPADGIQSYEDLYKELATALGHNTSWNDPVQFDITNQKFLDAYFDVLHRRLEQQGVDIWWVDWQQGEHSRIPGIDPLWVLNHFHFLDSGYEGKRPLTFSRYAGPGSHRYPIGFSGDTFITWDSLNFQPEFTSTASNIGYGWWSHDIGGHMHGQKDDELLIRWVQYGTFSPILRLHSSNSPWNPKEPWNLGGDSERILTKFLALRHRLVPYLYTMNARAAKENLPLIQPMYWEYPEEDEAYQVANQYLYGSELMIAPITSPRDRQTGLGQVLVWFPPARHVDIFSGMVYEGNRMLHVTRSLDTYPVFAREGSIIPLDANPVPENGCKEPEALELLVVIGADGSFELIEDEGTGASVGEIQFAQTPISFSQADGKLTISPRQGASSGRNHRGWNIRFPGFSSAKEIHFFVNSSPRDVHPEGNAAGLIVRLGEHSVEEELVLKIGENPHLDVSSPKTHIMTFLKQAQISLDLKDQIWRTVSRGMPSTLQVGELIALGLDSNILNPLLEYLLAAA</sequence>
<dbReference type="Gene3D" id="2.60.40.1180">
    <property type="entry name" value="Golgi alpha-mannosidase II"/>
    <property type="match status" value="2"/>
</dbReference>
<dbReference type="InterPro" id="IPR033403">
    <property type="entry name" value="DUF5110"/>
</dbReference>
<dbReference type="GO" id="GO:0006491">
    <property type="term" value="P:N-glycan processing"/>
    <property type="evidence" value="ECO:0007669"/>
    <property type="project" value="TreeGrafter"/>
</dbReference>
<feature type="domain" description="Glycoside hydrolase family 31 TIM barrel" evidence="5">
    <location>
        <begin position="194"/>
        <end position="500"/>
    </location>
</feature>
<comment type="caution">
    <text evidence="8">The sequence shown here is derived from an EMBL/GenBank/DDBJ whole genome shotgun (WGS) entry which is preliminary data.</text>
</comment>
<keyword evidence="4" id="KW-0326">Glycosidase</keyword>
<dbReference type="InterPro" id="IPR013780">
    <property type="entry name" value="Glyco_hydro_b"/>
</dbReference>
<dbReference type="PANTHER" id="PTHR22762:SF89">
    <property type="entry name" value="ALPHA-XYLOSIDASE"/>
    <property type="match status" value="1"/>
</dbReference>
<protein>
    <recommendedName>
        <fullName evidence="3">alpha-glucosidase</fullName>
        <ecNumber evidence="3">3.2.1.20</ecNumber>
    </recommendedName>
</protein>
<dbReference type="GO" id="GO:0004558">
    <property type="term" value="F:alpha-1,4-glucosidase activity"/>
    <property type="evidence" value="ECO:0007669"/>
    <property type="project" value="UniProtKB-EC"/>
</dbReference>
<dbReference type="SUPFAM" id="SSF51011">
    <property type="entry name" value="Glycosyl hydrolase domain"/>
    <property type="match status" value="1"/>
</dbReference>
<comment type="similarity">
    <text evidence="2 4">Belongs to the glycosyl hydrolase 31 family.</text>
</comment>
<dbReference type="CDD" id="cd06595">
    <property type="entry name" value="GH31_u1"/>
    <property type="match status" value="1"/>
</dbReference>
<evidence type="ECO:0000256" key="1">
    <source>
        <dbReference type="ARBA" id="ARBA00001657"/>
    </source>
</evidence>
<feature type="domain" description="DUF5110" evidence="6">
    <location>
        <begin position="617"/>
        <end position="683"/>
    </location>
</feature>
<dbReference type="EMBL" id="VCAU01000190">
    <property type="protein sequence ID" value="KAF9883042.1"/>
    <property type="molecule type" value="Genomic_DNA"/>
</dbReference>
<reference evidence="8" key="1">
    <citation type="journal article" date="2019" name="Beilstein J. Org. Chem.">
        <title>Nanangenines: drimane sesquiterpenoids as the dominant metabolite cohort of a novel Australian fungus, Aspergillus nanangensis.</title>
        <authorList>
            <person name="Lacey H.J."/>
            <person name="Gilchrist C.L.M."/>
            <person name="Crombie A."/>
            <person name="Kalaitzis J.A."/>
            <person name="Vuong D."/>
            <person name="Rutledge P.J."/>
            <person name="Turner P."/>
            <person name="Pitt J.I."/>
            <person name="Lacey E."/>
            <person name="Chooi Y.H."/>
            <person name="Piggott A.M."/>
        </authorList>
    </citation>
    <scope>NUCLEOTIDE SEQUENCE</scope>
    <source>
        <strain evidence="8">MST-FP2251</strain>
    </source>
</reference>
<evidence type="ECO:0000259" key="6">
    <source>
        <dbReference type="Pfam" id="PF17137"/>
    </source>
</evidence>
<dbReference type="Pfam" id="PF17137">
    <property type="entry name" value="DUF5110"/>
    <property type="match status" value="1"/>
</dbReference>
<evidence type="ECO:0000256" key="3">
    <source>
        <dbReference type="ARBA" id="ARBA00012741"/>
    </source>
</evidence>
<dbReference type="EC" id="3.2.1.20" evidence="3"/>
<dbReference type="AlphaFoldDB" id="A0AAD4CB46"/>
<keyword evidence="4" id="KW-0378">Hydrolase</keyword>
<feature type="domain" description="Glycosyl hydrolase family 31 C-terminal" evidence="7">
    <location>
        <begin position="509"/>
        <end position="599"/>
    </location>
</feature>
<dbReference type="Proteomes" id="UP001194746">
    <property type="component" value="Unassembled WGS sequence"/>
</dbReference>
<dbReference type="PANTHER" id="PTHR22762">
    <property type="entry name" value="ALPHA-GLUCOSIDASE"/>
    <property type="match status" value="1"/>
</dbReference>
<evidence type="ECO:0000256" key="2">
    <source>
        <dbReference type="ARBA" id="ARBA00007806"/>
    </source>
</evidence>